<comment type="caution">
    <text evidence="1">The sequence shown here is derived from an EMBL/GenBank/DDBJ whole genome shotgun (WGS) entry which is preliminary data.</text>
</comment>
<sequence length="247" mass="26440">MSDVFDVSTGLSTNQGSSLGYGQIESIIATTAKKKLEAKGMSVLRNEAVSPCRSTVSNYGGALALLSGTSCTTSKVINKTPTREIAENSLRSSQAFGAAVGTSHYMPTEIEHPEVRKFLNEKATDSEKHVYNTISMLHKGGPLLPVRKGLILSSDDTTEWIVEGLNKKNIDKIRFTHSSSYNGKGTRLSTNLNEAMATGIQVKLSVTMTAAGTTAPLFVSITGLNERELTDQEDNDSGVLILEIPGL</sequence>
<dbReference type="AlphaFoldDB" id="A0A9N8EM96"/>
<dbReference type="EMBL" id="CAICTM010001323">
    <property type="protein sequence ID" value="CAB9522639.1"/>
    <property type="molecule type" value="Genomic_DNA"/>
</dbReference>
<protein>
    <submittedName>
        <fullName evidence="1">Uncharacterized protein</fullName>
    </submittedName>
</protein>
<organism evidence="1 2">
    <name type="scientific">Seminavis robusta</name>
    <dbReference type="NCBI Taxonomy" id="568900"/>
    <lineage>
        <taxon>Eukaryota</taxon>
        <taxon>Sar</taxon>
        <taxon>Stramenopiles</taxon>
        <taxon>Ochrophyta</taxon>
        <taxon>Bacillariophyta</taxon>
        <taxon>Bacillariophyceae</taxon>
        <taxon>Bacillariophycidae</taxon>
        <taxon>Naviculales</taxon>
        <taxon>Naviculaceae</taxon>
        <taxon>Seminavis</taxon>
    </lineage>
</organism>
<evidence type="ECO:0000313" key="2">
    <source>
        <dbReference type="Proteomes" id="UP001153069"/>
    </source>
</evidence>
<keyword evidence="2" id="KW-1185">Reference proteome</keyword>
<name>A0A9N8EM96_9STRA</name>
<dbReference type="Proteomes" id="UP001153069">
    <property type="component" value="Unassembled WGS sequence"/>
</dbReference>
<reference evidence="1" key="1">
    <citation type="submission" date="2020-06" db="EMBL/GenBank/DDBJ databases">
        <authorList>
            <consortium name="Plant Systems Biology data submission"/>
        </authorList>
    </citation>
    <scope>NUCLEOTIDE SEQUENCE</scope>
    <source>
        <strain evidence="1">D6</strain>
    </source>
</reference>
<proteinExistence type="predicted"/>
<gene>
    <name evidence="1" type="ORF">SEMRO_1325_G262940.1</name>
</gene>
<accession>A0A9N8EM96</accession>
<evidence type="ECO:0000313" key="1">
    <source>
        <dbReference type="EMBL" id="CAB9522639.1"/>
    </source>
</evidence>